<evidence type="ECO:0008006" key="2">
    <source>
        <dbReference type="Google" id="ProtNLM"/>
    </source>
</evidence>
<dbReference type="InterPro" id="IPR015421">
    <property type="entry name" value="PyrdxlP-dep_Trfase_major"/>
</dbReference>
<dbReference type="SUPFAM" id="SSF53383">
    <property type="entry name" value="PLP-dependent transferases"/>
    <property type="match status" value="1"/>
</dbReference>
<accession>X1MMC8</accession>
<dbReference type="AlphaFoldDB" id="X1MMC8"/>
<comment type="caution">
    <text evidence="1">The sequence shown here is derived from an EMBL/GenBank/DDBJ whole genome shotgun (WGS) entry which is preliminary data.</text>
</comment>
<evidence type="ECO:0000313" key="1">
    <source>
        <dbReference type="EMBL" id="GAI32807.1"/>
    </source>
</evidence>
<dbReference type="GO" id="GO:0008483">
    <property type="term" value="F:transaminase activity"/>
    <property type="evidence" value="ECO:0007669"/>
    <property type="project" value="TreeGrafter"/>
</dbReference>
<proteinExistence type="predicted"/>
<dbReference type="InterPro" id="IPR000653">
    <property type="entry name" value="DegT/StrS_aminotransferase"/>
</dbReference>
<dbReference type="Gene3D" id="3.40.640.10">
    <property type="entry name" value="Type I PLP-dependent aspartate aminotransferase-like (Major domain)"/>
    <property type="match status" value="1"/>
</dbReference>
<sequence>MKIIKKQIKKYYQKNFKNKKIIPGKDLIPSSGKVFDEKELLLGCQAVLDGWWTEGRFAIQLEKKLAQFIKVKDCILVNSGSSANLLAVFALKSVKLGRRRLKNGDEVITTAVNFPTTVNPIIINNLIPVFVDVDLGTYNVNIESLKKAISKKTKAVILAHTLANPFNIKEVLKICRRHNLWLIEDNCDALGSKYKNQLTGSFGDLSTL</sequence>
<reference evidence="1" key="1">
    <citation type="journal article" date="2014" name="Front. Microbiol.">
        <title>High frequency of phylogenetically diverse reductive dehalogenase-homologous genes in deep subseafloor sedimentary metagenomes.</title>
        <authorList>
            <person name="Kawai M."/>
            <person name="Futagami T."/>
            <person name="Toyoda A."/>
            <person name="Takaki Y."/>
            <person name="Nishi S."/>
            <person name="Hori S."/>
            <person name="Arai W."/>
            <person name="Tsubouchi T."/>
            <person name="Morono Y."/>
            <person name="Uchiyama I."/>
            <person name="Ito T."/>
            <person name="Fujiyama A."/>
            <person name="Inagaki F."/>
            <person name="Takami H."/>
        </authorList>
    </citation>
    <scope>NUCLEOTIDE SEQUENCE</scope>
    <source>
        <strain evidence="1">Expedition CK06-06</strain>
    </source>
</reference>
<feature type="non-terminal residue" evidence="1">
    <location>
        <position position="208"/>
    </location>
</feature>
<dbReference type="EMBL" id="BARV01032203">
    <property type="protein sequence ID" value="GAI32807.1"/>
    <property type="molecule type" value="Genomic_DNA"/>
</dbReference>
<dbReference type="GO" id="GO:0030170">
    <property type="term" value="F:pyridoxal phosphate binding"/>
    <property type="evidence" value="ECO:0007669"/>
    <property type="project" value="TreeGrafter"/>
</dbReference>
<dbReference type="PANTHER" id="PTHR30244">
    <property type="entry name" value="TRANSAMINASE"/>
    <property type="match status" value="1"/>
</dbReference>
<dbReference type="InterPro" id="IPR015424">
    <property type="entry name" value="PyrdxlP-dep_Trfase"/>
</dbReference>
<name>X1MMC8_9ZZZZ</name>
<dbReference type="GO" id="GO:0000271">
    <property type="term" value="P:polysaccharide biosynthetic process"/>
    <property type="evidence" value="ECO:0007669"/>
    <property type="project" value="TreeGrafter"/>
</dbReference>
<organism evidence="1">
    <name type="scientific">marine sediment metagenome</name>
    <dbReference type="NCBI Taxonomy" id="412755"/>
    <lineage>
        <taxon>unclassified sequences</taxon>
        <taxon>metagenomes</taxon>
        <taxon>ecological metagenomes</taxon>
    </lineage>
</organism>
<protein>
    <recommendedName>
        <fullName evidence="2">Aminotransferase class I/classII domain-containing protein</fullName>
    </recommendedName>
</protein>
<dbReference type="Pfam" id="PF01041">
    <property type="entry name" value="DegT_DnrJ_EryC1"/>
    <property type="match status" value="1"/>
</dbReference>
<dbReference type="PANTHER" id="PTHR30244:SF34">
    <property type="entry name" value="DTDP-4-AMINO-4,6-DIDEOXYGALACTOSE TRANSAMINASE"/>
    <property type="match status" value="1"/>
</dbReference>
<gene>
    <name evidence="1" type="ORF">S06H3_50815</name>
</gene>